<evidence type="ECO:0000259" key="1">
    <source>
        <dbReference type="Pfam" id="PF09250"/>
    </source>
</evidence>
<accession>D1YZH6</accession>
<keyword evidence="3" id="KW-1185">Reference proteome</keyword>
<dbReference type="Proteomes" id="UP000001882">
    <property type="component" value="Chromosome"/>
</dbReference>
<dbReference type="KEGG" id="mpd:MCP_1776"/>
<dbReference type="Pfam" id="PF09250">
    <property type="entry name" value="Prim-Pol"/>
    <property type="match status" value="1"/>
</dbReference>
<dbReference type="InParanoid" id="D1YZH6"/>
<reference evidence="2 3" key="1">
    <citation type="journal article" date="2007" name="Appl. Environ. Microbiol.">
        <title>Isolation of key methanogens for global methane emission from rice paddy fields: a novel isolate affiliated with the clone cluster rice cluster I.</title>
        <authorList>
            <person name="Sakai S."/>
            <person name="Imachi H."/>
            <person name="Sekiguchi Y."/>
            <person name="Ohashi A."/>
            <person name="Harada H."/>
            <person name="Kamagata Y."/>
        </authorList>
    </citation>
    <scope>NUCLEOTIDE SEQUENCE [LARGE SCALE GENOMIC DNA]</scope>
    <source>
        <strain evidence="3">DSM 17711 / JCM 13418 / NBRC 101707 / SANAE</strain>
    </source>
</reference>
<name>D1YZH6_METPS</name>
<reference evidence="3" key="3">
    <citation type="journal article" date="2011" name="PLoS ONE">
        <title>Genome sequence of a mesophilic hydrogenotrophic methanogen Methanocella paludicola, the first cultivated representative of the order Methanocellales.</title>
        <authorList>
            <person name="Sakai S."/>
            <person name="Takaki Y."/>
            <person name="Shimamura S."/>
            <person name="Sekine M."/>
            <person name="Tajima T."/>
            <person name="Kosugi H."/>
            <person name="Ichikawa N."/>
            <person name="Tasumi E."/>
            <person name="Hiraki A.T."/>
            <person name="Shimizu A."/>
            <person name="Kato Y."/>
            <person name="Nishiko R."/>
            <person name="Mori K."/>
            <person name="Fujita N."/>
            <person name="Imachi H."/>
            <person name="Takai K."/>
        </authorList>
    </citation>
    <scope>NUCLEOTIDE SEQUENCE [LARGE SCALE GENOMIC DNA]</scope>
    <source>
        <strain evidence="3">DSM 17711 / JCM 13418 / NBRC 101707 / SANAE</strain>
    </source>
</reference>
<evidence type="ECO:0000313" key="3">
    <source>
        <dbReference type="Proteomes" id="UP000001882"/>
    </source>
</evidence>
<dbReference type="SUPFAM" id="SSF56747">
    <property type="entry name" value="Prim-pol domain"/>
    <property type="match status" value="1"/>
</dbReference>
<dbReference type="InterPro" id="IPR015330">
    <property type="entry name" value="DNA_primase/pol_bifunc_N"/>
</dbReference>
<feature type="domain" description="DNA primase/polymerase bifunctional N-terminal" evidence="1">
    <location>
        <begin position="53"/>
        <end position="175"/>
    </location>
</feature>
<protein>
    <recommendedName>
        <fullName evidence="1">DNA primase/polymerase bifunctional N-terminal domain-containing protein</fullName>
    </recommendedName>
</protein>
<proteinExistence type="predicted"/>
<evidence type="ECO:0000313" key="2">
    <source>
        <dbReference type="EMBL" id="BAI61848.1"/>
    </source>
</evidence>
<dbReference type="AlphaFoldDB" id="D1YZH6"/>
<gene>
    <name evidence="2" type="ordered locus">MCP_1776</name>
</gene>
<sequence length="257" mass="29399">MLTGITVRSRVHKMAINPDIRTINDNGYLTIPAISNKKQTYYYWSTVHKEDYDFDEVWKGQPANANCAILCEDIVCYVDFDAHTAEPNGMTVYHKLEQVGTFKGCIIEKTQGDGRHVYFKGIKGGKYTVQIDGISIEVTAGRNLAYCYPTVTEKGGYTFTSEKTLLNTRPEDLPELLEVLARPPKKECIGVRVELSRIPSKQMNRIINDFLRQAIRRAKYIGRNNSGYVFACQLRDMRLTYEQAAIWMLKYQEGVNQ</sequence>
<dbReference type="EMBL" id="AP011532">
    <property type="protein sequence ID" value="BAI61848.1"/>
    <property type="molecule type" value="Genomic_DNA"/>
</dbReference>
<organism evidence="2 3">
    <name type="scientific">Methanocella paludicola (strain DSM 17711 / JCM 13418 / NBRC 101707 / SANAE)</name>
    <dbReference type="NCBI Taxonomy" id="304371"/>
    <lineage>
        <taxon>Archaea</taxon>
        <taxon>Methanobacteriati</taxon>
        <taxon>Methanobacteriota</taxon>
        <taxon>Stenosarchaea group</taxon>
        <taxon>Methanomicrobia</taxon>
        <taxon>Methanocellales</taxon>
        <taxon>Methanocellaceae</taxon>
        <taxon>Methanocella</taxon>
    </lineage>
</organism>
<reference evidence="2 3" key="2">
    <citation type="journal article" date="2008" name="Int. J. Syst. Evol. Microbiol.">
        <title>Methanocella paludicola gen. nov., sp. nov., a methane-producing archaeon, the first isolate of the lineage 'Rice Cluster I', and proposal of the new archaeal order Methanocellales ord. nov.</title>
        <authorList>
            <person name="Sakai S."/>
            <person name="Imachi H."/>
            <person name="Hanada S."/>
            <person name="Ohashi A."/>
            <person name="Harada H."/>
            <person name="Kamagata Y."/>
        </authorList>
    </citation>
    <scope>NUCLEOTIDE SEQUENCE [LARGE SCALE GENOMIC DNA]</scope>
    <source>
        <strain evidence="3">DSM 17711 / JCM 13418 / NBRC 101707 / SANAE</strain>
    </source>
</reference>